<dbReference type="InterPro" id="IPR026337">
    <property type="entry name" value="AKG_HExxH"/>
</dbReference>
<proteinExistence type="predicted"/>
<dbReference type="EMBL" id="QLYX01000011">
    <property type="protein sequence ID" value="RAY12812.1"/>
    <property type="molecule type" value="Genomic_DNA"/>
</dbReference>
<protein>
    <submittedName>
        <fullName evidence="1">HEXXH motif domain-containing protein</fullName>
    </submittedName>
</protein>
<evidence type="ECO:0000313" key="1">
    <source>
        <dbReference type="EMBL" id="RAY12812.1"/>
    </source>
</evidence>
<organism evidence="1 2">
    <name type="scientific">Actinomadura craniellae</name>
    <dbReference type="NCBI Taxonomy" id="2231787"/>
    <lineage>
        <taxon>Bacteria</taxon>
        <taxon>Bacillati</taxon>
        <taxon>Actinomycetota</taxon>
        <taxon>Actinomycetes</taxon>
        <taxon>Streptosporangiales</taxon>
        <taxon>Thermomonosporaceae</taxon>
        <taxon>Actinomadura</taxon>
    </lineage>
</organism>
<evidence type="ECO:0000313" key="2">
    <source>
        <dbReference type="Proteomes" id="UP000251891"/>
    </source>
</evidence>
<dbReference type="Proteomes" id="UP000251891">
    <property type="component" value="Unassembled WGS sequence"/>
</dbReference>
<gene>
    <name evidence="1" type="ORF">DPM19_22595</name>
</gene>
<keyword evidence="2" id="KW-1185">Reference proteome</keyword>
<dbReference type="RefSeq" id="WP_111870000.1">
    <property type="nucleotide sequence ID" value="NZ_QLYX01000011.1"/>
</dbReference>
<reference evidence="1 2" key="1">
    <citation type="submission" date="2018-06" db="EMBL/GenBank/DDBJ databases">
        <title>Actinomadura craniellae sp. nov. isolated from marine sponge Craniella sp.</title>
        <authorList>
            <person name="Li L."/>
            <person name="Xu Q.H."/>
            <person name="Lin H.W."/>
            <person name="Lu Y.H."/>
        </authorList>
    </citation>
    <scope>NUCLEOTIDE SEQUENCE [LARGE SCALE GENOMIC DNA]</scope>
    <source>
        <strain evidence="1 2">LHW63021</strain>
    </source>
</reference>
<dbReference type="NCBIfam" id="TIGR04267">
    <property type="entry name" value="mod_HExxH"/>
    <property type="match status" value="1"/>
</dbReference>
<dbReference type="AlphaFoldDB" id="A0A365H147"/>
<sequence length="432" mass="45857">MSAVPEELFLALAAGGGGPAAAGQLVAAQAGKRLLLLRGVPETAGSAGHPRAAWAERAFTTLAELQEKAPDTVEKVVRYPTVGAWARRTLLVLMGRARGAADPGELAALPAAAMIAAGLPGEIEVPVRDGAVVLPALGRALVPGGKTALVRSDGTAAEVVAAGTRVRVPADPSHDAPGWEALRPLRAVHEGFEIGFLIDDHDPDRMPGAAVTGCRLAGPEVERWRASLTEAWEILVAHHRTTVAEVAALITVLTPLVAAPGRQASGTPRHAFGNIGLSAPHDPLWFAETLAHEVQHTKLTALLDLVPLTLPEDGSRYYAPWREDPRPAAGLLQGVYAHLGVTGFWRTQREHEAGERALAAHGHFARWQEATHQAARTLAGSGRLTPAGRSFVAETERTLCAWSREPVPAAALRRAQDAADRHRAEWRLRNED</sequence>
<dbReference type="OrthoDB" id="796761at2"/>
<name>A0A365H147_9ACTN</name>
<comment type="caution">
    <text evidence="1">The sequence shown here is derived from an EMBL/GenBank/DDBJ whole genome shotgun (WGS) entry which is preliminary data.</text>
</comment>
<accession>A0A365H147</accession>